<dbReference type="EMBL" id="ANFO01000753">
    <property type="protein sequence ID" value="KGQ06808.1"/>
    <property type="molecule type" value="Genomic_DNA"/>
</dbReference>
<gene>
    <name evidence="3" type="ORF">BBAD15_g7865</name>
</gene>
<dbReference type="PRINTS" id="PR00625">
    <property type="entry name" value="JDOMAIN"/>
</dbReference>
<evidence type="ECO:0000313" key="3">
    <source>
        <dbReference type="EMBL" id="KGQ06808.1"/>
    </source>
</evidence>
<dbReference type="SUPFAM" id="SSF46565">
    <property type="entry name" value="Chaperone J-domain"/>
    <property type="match status" value="1"/>
</dbReference>
<keyword evidence="1" id="KW-0812">Transmembrane</keyword>
<reference evidence="3 4" key="1">
    <citation type="submission" date="2012-10" db="EMBL/GenBank/DDBJ databases">
        <title>Genome sequencing and analysis of entomopathogenic fungi Beauveria bassiana D1-5.</title>
        <authorList>
            <person name="Li Q."/>
            <person name="Wang L."/>
            <person name="Zhang Z."/>
            <person name="Wang Q."/>
            <person name="Ren J."/>
            <person name="Wang M."/>
            <person name="Xu W."/>
            <person name="Wang J."/>
            <person name="Lu Y."/>
            <person name="Du Q."/>
            <person name="Sun Z."/>
        </authorList>
    </citation>
    <scope>NUCLEOTIDE SEQUENCE [LARGE SCALE GENOMIC DNA]</scope>
    <source>
        <strain evidence="3 4">D1-5</strain>
    </source>
</reference>
<dbReference type="InterPro" id="IPR050817">
    <property type="entry name" value="DjlA_DnaK_co-chaperone"/>
</dbReference>
<dbReference type="STRING" id="1245745.A0A0A2VGV4"/>
<keyword evidence="1" id="KW-0472">Membrane</keyword>
<dbReference type="CDD" id="cd06257">
    <property type="entry name" value="DnaJ"/>
    <property type="match status" value="1"/>
</dbReference>
<feature type="transmembrane region" description="Helical" evidence="1">
    <location>
        <begin position="6"/>
        <end position="28"/>
    </location>
</feature>
<dbReference type="eggNOG" id="ENOG502S3QV">
    <property type="taxonomic scope" value="Eukaryota"/>
</dbReference>
<dbReference type="PANTHER" id="PTHR24074">
    <property type="entry name" value="CO-CHAPERONE PROTEIN DJLA"/>
    <property type="match status" value="1"/>
</dbReference>
<dbReference type="OrthoDB" id="436519at2759"/>
<dbReference type="HOGENOM" id="CLU_043818_0_0_1"/>
<keyword evidence="1" id="KW-1133">Transmembrane helix</keyword>
<sequence>MSQFLSIVGWAFLPGIATSWIQTIYYGLTIRAGDPKPAPGSARHTSHRNTIHILVVASYLLYTIFEANYDLRSAPSFYTELGIPVTAADRDIKSRFRRLAALHHPDKLGPGRSDADASSAFFMHLKTASDTLQDAAKRYAYERFGPAMLAWPRCVTVRDFVTHGVVYNVLPYYGLAAATIYAFGLVGYMDFAKFYRWLLLVALCLLEVTVATRPAFPAPLRALNAVLGRVAGLPPYLPFELVHLARKVTLTVYIALSQIGPIVLAQVVPASAGAVDKGVEDEDKAMRDGLLRLEGLTRQLDADAARLIDMELTPFKGDEDMAGKMRAKMRDWLINNTIRSDPMVKDALGQSFRKRRVDAPVGAKGNR</sequence>
<dbReference type="AlphaFoldDB" id="A0A0A2VGV4"/>
<dbReference type="InterPro" id="IPR036869">
    <property type="entry name" value="J_dom_sf"/>
</dbReference>
<dbReference type="Proteomes" id="UP000030106">
    <property type="component" value="Unassembled WGS sequence"/>
</dbReference>
<feature type="transmembrane region" description="Helical" evidence="1">
    <location>
        <begin position="195"/>
        <end position="216"/>
    </location>
</feature>
<feature type="transmembrane region" description="Helical" evidence="1">
    <location>
        <begin position="170"/>
        <end position="188"/>
    </location>
</feature>
<dbReference type="PROSITE" id="PS50076">
    <property type="entry name" value="DNAJ_2"/>
    <property type="match status" value="1"/>
</dbReference>
<evidence type="ECO:0000256" key="1">
    <source>
        <dbReference type="SAM" id="Phobius"/>
    </source>
</evidence>
<organism evidence="3 4">
    <name type="scientific">Beauveria bassiana D1-5</name>
    <dbReference type="NCBI Taxonomy" id="1245745"/>
    <lineage>
        <taxon>Eukaryota</taxon>
        <taxon>Fungi</taxon>
        <taxon>Dikarya</taxon>
        <taxon>Ascomycota</taxon>
        <taxon>Pezizomycotina</taxon>
        <taxon>Sordariomycetes</taxon>
        <taxon>Hypocreomycetidae</taxon>
        <taxon>Hypocreales</taxon>
        <taxon>Cordycipitaceae</taxon>
        <taxon>Beauveria</taxon>
    </lineage>
</organism>
<evidence type="ECO:0000313" key="4">
    <source>
        <dbReference type="Proteomes" id="UP000030106"/>
    </source>
</evidence>
<protein>
    <submittedName>
        <fullName evidence="3">Chaperone protein DnaJ</fullName>
    </submittedName>
</protein>
<accession>A0A0A2VGV4</accession>
<name>A0A0A2VGV4_BEABA</name>
<dbReference type="SMART" id="SM00271">
    <property type="entry name" value="DnaJ"/>
    <property type="match status" value="1"/>
</dbReference>
<dbReference type="Gene3D" id="1.10.287.110">
    <property type="entry name" value="DnaJ domain"/>
    <property type="match status" value="1"/>
</dbReference>
<evidence type="ECO:0000259" key="2">
    <source>
        <dbReference type="PROSITE" id="PS50076"/>
    </source>
</evidence>
<dbReference type="Pfam" id="PF00226">
    <property type="entry name" value="DnaJ"/>
    <property type="match status" value="1"/>
</dbReference>
<comment type="caution">
    <text evidence="3">The sequence shown here is derived from an EMBL/GenBank/DDBJ whole genome shotgun (WGS) entry which is preliminary data.</text>
</comment>
<dbReference type="InterPro" id="IPR001623">
    <property type="entry name" value="DnaJ_domain"/>
</dbReference>
<proteinExistence type="predicted"/>
<feature type="domain" description="J" evidence="2">
    <location>
        <begin position="76"/>
        <end position="145"/>
    </location>
</feature>